<protein>
    <recommendedName>
        <fullName evidence="1">BZIP domain-containing protein</fullName>
    </recommendedName>
</protein>
<dbReference type="AlphaFoldDB" id="A0A197K477"/>
<keyword evidence="3" id="KW-1185">Reference proteome</keyword>
<dbReference type="PROSITE" id="PS00036">
    <property type="entry name" value="BZIP_BASIC"/>
    <property type="match status" value="1"/>
</dbReference>
<dbReference type="Proteomes" id="UP000078512">
    <property type="component" value="Unassembled WGS sequence"/>
</dbReference>
<dbReference type="InterPro" id="IPR004827">
    <property type="entry name" value="bZIP"/>
</dbReference>
<dbReference type="OrthoDB" id="5571888at2759"/>
<sequence length="68" mass="8053">MTSKERRQLRNKISARNFRVRRKGEWTVIDVGENPIYYLPFGYIHLCARGKDRRGKEEQGGDQKKLCV</sequence>
<gene>
    <name evidence="2" type="ORF">K457DRAFT_135359</name>
</gene>
<dbReference type="Gene3D" id="1.20.5.170">
    <property type="match status" value="1"/>
</dbReference>
<dbReference type="EMBL" id="KV442025">
    <property type="protein sequence ID" value="OAQ32447.1"/>
    <property type="molecule type" value="Genomic_DNA"/>
</dbReference>
<name>A0A197K477_9FUNG</name>
<reference evidence="2 3" key="1">
    <citation type="submission" date="2016-05" db="EMBL/GenBank/DDBJ databases">
        <title>Genome sequencing reveals origins of a unique bacterial endosymbiosis in the earliest lineages of terrestrial Fungi.</title>
        <authorList>
            <consortium name="DOE Joint Genome Institute"/>
            <person name="Uehling J."/>
            <person name="Gryganskyi A."/>
            <person name="Hameed K."/>
            <person name="Tschaplinski T."/>
            <person name="Misztal P."/>
            <person name="Wu S."/>
            <person name="Desiro A."/>
            <person name="Vande Pol N."/>
            <person name="Du Z.-Y."/>
            <person name="Zienkiewicz A."/>
            <person name="Zienkiewicz K."/>
            <person name="Morin E."/>
            <person name="Tisserant E."/>
            <person name="Splivallo R."/>
            <person name="Hainaut M."/>
            <person name="Henrissat B."/>
            <person name="Ohm R."/>
            <person name="Kuo A."/>
            <person name="Yan J."/>
            <person name="Lipzen A."/>
            <person name="Nolan M."/>
            <person name="Labutti K."/>
            <person name="Barry K."/>
            <person name="Goldstein A."/>
            <person name="Labbe J."/>
            <person name="Schadt C."/>
            <person name="Tuskan G."/>
            <person name="Grigoriev I."/>
            <person name="Martin F."/>
            <person name="Vilgalys R."/>
            <person name="Bonito G."/>
        </authorList>
    </citation>
    <scope>NUCLEOTIDE SEQUENCE [LARGE SCALE GENOMIC DNA]</scope>
    <source>
        <strain evidence="2 3">AG-77</strain>
    </source>
</reference>
<proteinExistence type="predicted"/>
<evidence type="ECO:0000313" key="2">
    <source>
        <dbReference type="EMBL" id="OAQ32447.1"/>
    </source>
</evidence>
<evidence type="ECO:0000259" key="1">
    <source>
        <dbReference type="PROSITE" id="PS00036"/>
    </source>
</evidence>
<feature type="domain" description="BZIP" evidence="1">
    <location>
        <begin position="6"/>
        <end position="21"/>
    </location>
</feature>
<dbReference type="GO" id="GO:0003700">
    <property type="term" value="F:DNA-binding transcription factor activity"/>
    <property type="evidence" value="ECO:0007669"/>
    <property type="project" value="InterPro"/>
</dbReference>
<accession>A0A197K477</accession>
<evidence type="ECO:0000313" key="3">
    <source>
        <dbReference type="Proteomes" id="UP000078512"/>
    </source>
</evidence>
<organism evidence="2 3">
    <name type="scientific">Linnemannia elongata AG-77</name>
    <dbReference type="NCBI Taxonomy" id="1314771"/>
    <lineage>
        <taxon>Eukaryota</taxon>
        <taxon>Fungi</taxon>
        <taxon>Fungi incertae sedis</taxon>
        <taxon>Mucoromycota</taxon>
        <taxon>Mortierellomycotina</taxon>
        <taxon>Mortierellomycetes</taxon>
        <taxon>Mortierellales</taxon>
        <taxon>Mortierellaceae</taxon>
        <taxon>Linnemannia</taxon>
    </lineage>
</organism>